<name>A0A232LUZ2_9EURO</name>
<dbReference type="Proteomes" id="UP000243515">
    <property type="component" value="Unassembled WGS sequence"/>
</dbReference>
<keyword evidence="2" id="KW-1185">Reference proteome</keyword>
<proteinExistence type="predicted"/>
<evidence type="ECO:0000313" key="1">
    <source>
        <dbReference type="EMBL" id="OXV07975.1"/>
    </source>
</evidence>
<comment type="caution">
    <text evidence="1">The sequence shown here is derived from an EMBL/GenBank/DDBJ whole genome shotgun (WGS) entry which is preliminary data.</text>
</comment>
<gene>
    <name evidence="1" type="ORF">Egran_04261</name>
</gene>
<accession>A0A232LUZ2</accession>
<protein>
    <recommendedName>
        <fullName evidence="3">GAG-pre-integrase domain-containing protein</fullName>
    </recommendedName>
</protein>
<evidence type="ECO:0008006" key="3">
    <source>
        <dbReference type="Google" id="ProtNLM"/>
    </source>
</evidence>
<organism evidence="1 2">
    <name type="scientific">Elaphomyces granulatus</name>
    <dbReference type="NCBI Taxonomy" id="519963"/>
    <lineage>
        <taxon>Eukaryota</taxon>
        <taxon>Fungi</taxon>
        <taxon>Dikarya</taxon>
        <taxon>Ascomycota</taxon>
        <taxon>Pezizomycotina</taxon>
        <taxon>Eurotiomycetes</taxon>
        <taxon>Eurotiomycetidae</taxon>
        <taxon>Eurotiales</taxon>
        <taxon>Elaphomycetaceae</taxon>
        <taxon>Elaphomyces</taxon>
    </lineage>
</organism>
<dbReference type="EMBL" id="NPHW01004401">
    <property type="protein sequence ID" value="OXV07975.1"/>
    <property type="molecule type" value="Genomic_DNA"/>
</dbReference>
<dbReference type="AlphaFoldDB" id="A0A232LUZ2"/>
<reference evidence="1 2" key="1">
    <citation type="journal article" date="2015" name="Environ. Microbiol.">
        <title>Metagenome sequence of Elaphomyces granulatus from sporocarp tissue reveals Ascomycota ectomycorrhizal fingerprints of genome expansion and a Proteobacteria-rich microbiome.</title>
        <authorList>
            <person name="Quandt C.A."/>
            <person name="Kohler A."/>
            <person name="Hesse C.N."/>
            <person name="Sharpton T.J."/>
            <person name="Martin F."/>
            <person name="Spatafora J.W."/>
        </authorList>
    </citation>
    <scope>NUCLEOTIDE SEQUENCE [LARGE SCALE GENOMIC DNA]</scope>
    <source>
        <strain evidence="1 2">OSC145934</strain>
    </source>
</reference>
<sequence length="164" mass="18621">MPPKLISLGLLKIQRFRTEMDDSEPNVIRITDPKVQHLKQLYMTTKTCISWRGVVPRRNSKAVQYILPLPLEHYSTRRGNKGRKGRSTAHEHDAGLVTSIKPTYFTLQGTPPNSAGIKDLPFCKTCIEAKQTRRYSKTPLARSTRPLERTHIDIAGGWISATRI</sequence>
<evidence type="ECO:0000313" key="2">
    <source>
        <dbReference type="Proteomes" id="UP000243515"/>
    </source>
</evidence>